<feature type="transmembrane region" description="Helical" evidence="5">
    <location>
        <begin position="48"/>
        <end position="69"/>
    </location>
</feature>
<dbReference type="GO" id="GO:0034755">
    <property type="term" value="P:iron ion transmembrane transport"/>
    <property type="evidence" value="ECO:0000318"/>
    <property type="project" value="GO_Central"/>
</dbReference>
<evidence type="ECO:0000256" key="2">
    <source>
        <dbReference type="ARBA" id="ARBA00022692"/>
    </source>
</evidence>
<feature type="transmembrane region" description="Helical" evidence="5">
    <location>
        <begin position="260"/>
        <end position="285"/>
    </location>
</feature>
<keyword evidence="7" id="KW-1185">Reference proteome</keyword>
<keyword evidence="4 5" id="KW-0472">Membrane</keyword>
<feature type="transmembrane region" description="Helical" evidence="5">
    <location>
        <begin position="90"/>
        <end position="117"/>
    </location>
</feature>
<dbReference type="PRINTS" id="PR00447">
    <property type="entry name" value="NATRESASSCMP"/>
</dbReference>
<dbReference type="GO" id="GO:0006828">
    <property type="term" value="P:manganese ion transport"/>
    <property type="evidence" value="ECO:0000318"/>
    <property type="project" value="GO_Central"/>
</dbReference>
<dbReference type="RefSeq" id="NP_985771.1">
    <property type="nucleotide sequence ID" value="NM_211125.1"/>
</dbReference>
<evidence type="ECO:0000313" key="6">
    <source>
        <dbReference type="EMBL" id="AAS53595.1"/>
    </source>
</evidence>
<dbReference type="AlphaFoldDB" id="Q753V1"/>
<name>Q753V1_EREGS</name>
<keyword evidence="3 5" id="KW-1133">Transmembrane helix</keyword>
<keyword evidence="2 5" id="KW-0812">Transmembrane</keyword>
<dbReference type="NCBIfam" id="TIGR01197">
    <property type="entry name" value="nramp"/>
    <property type="match status" value="1"/>
</dbReference>
<dbReference type="OMA" id="PWMQFYQ"/>
<dbReference type="GeneID" id="4622033"/>
<protein>
    <submittedName>
        <fullName evidence="6">AFR224Cp</fullName>
    </submittedName>
</protein>
<dbReference type="STRING" id="284811.Q753V1"/>
<feature type="transmembrane region" description="Helical" evidence="5">
    <location>
        <begin position="153"/>
        <end position="174"/>
    </location>
</feature>
<dbReference type="Proteomes" id="UP000000591">
    <property type="component" value="Chromosome VI"/>
</dbReference>
<organism evidence="6 7">
    <name type="scientific">Eremothecium gossypii (strain ATCC 10895 / CBS 109.51 / FGSC 9923 / NRRL Y-1056)</name>
    <name type="common">Yeast</name>
    <name type="synonym">Ashbya gossypii</name>
    <dbReference type="NCBI Taxonomy" id="284811"/>
    <lineage>
        <taxon>Eukaryota</taxon>
        <taxon>Fungi</taxon>
        <taxon>Dikarya</taxon>
        <taxon>Ascomycota</taxon>
        <taxon>Saccharomycotina</taxon>
        <taxon>Saccharomycetes</taxon>
        <taxon>Saccharomycetales</taxon>
        <taxon>Saccharomycetaceae</taxon>
        <taxon>Eremothecium</taxon>
    </lineage>
</organism>
<feature type="transmembrane region" description="Helical" evidence="5">
    <location>
        <begin position="200"/>
        <end position="224"/>
    </location>
</feature>
<evidence type="ECO:0000256" key="5">
    <source>
        <dbReference type="SAM" id="Phobius"/>
    </source>
</evidence>
<feature type="transmembrane region" description="Helical" evidence="5">
    <location>
        <begin position="123"/>
        <end position="141"/>
    </location>
</feature>
<dbReference type="PANTHER" id="PTHR11706">
    <property type="entry name" value="SOLUTE CARRIER PROTEIN FAMILY 11 MEMBER"/>
    <property type="match status" value="1"/>
</dbReference>
<dbReference type="GO" id="GO:0005384">
    <property type="term" value="F:manganese ion transmembrane transporter activity"/>
    <property type="evidence" value="ECO:0000318"/>
    <property type="project" value="GO_Central"/>
</dbReference>
<proteinExistence type="inferred from homology"/>
<dbReference type="EMBL" id="AE016819">
    <property type="protein sequence ID" value="AAS53595.1"/>
    <property type="molecule type" value="Genomic_DNA"/>
</dbReference>
<dbReference type="NCBIfam" id="NF037982">
    <property type="entry name" value="Nramp_1"/>
    <property type="match status" value="1"/>
</dbReference>
<dbReference type="FunCoup" id="Q753V1">
    <property type="interactions" value="228"/>
</dbReference>
<dbReference type="eggNOG" id="KOG1291">
    <property type="taxonomic scope" value="Eukaryota"/>
</dbReference>
<evidence type="ECO:0000256" key="1">
    <source>
        <dbReference type="ARBA" id="ARBA00004141"/>
    </source>
</evidence>
<feature type="transmembrane region" description="Helical" evidence="5">
    <location>
        <begin position="441"/>
        <end position="466"/>
    </location>
</feature>
<evidence type="ECO:0000313" key="7">
    <source>
        <dbReference type="Proteomes" id="UP000000591"/>
    </source>
</evidence>
<dbReference type="InParanoid" id="Q753V1"/>
<dbReference type="PANTHER" id="PTHR11706:SF29">
    <property type="entry name" value="IRON TRANSPORTER SMF3"/>
    <property type="match status" value="1"/>
</dbReference>
<feature type="transmembrane region" description="Helical" evidence="5">
    <location>
        <begin position="348"/>
        <end position="369"/>
    </location>
</feature>
<reference evidence="6 7" key="1">
    <citation type="journal article" date="2004" name="Science">
        <title>The Ashbya gossypii genome as a tool for mapping the ancient Saccharomyces cerevisiae genome.</title>
        <authorList>
            <person name="Dietrich F.S."/>
            <person name="Voegeli S."/>
            <person name="Brachat S."/>
            <person name="Lerch A."/>
            <person name="Gates K."/>
            <person name="Steiner S."/>
            <person name="Mohr C."/>
            <person name="Pohlmann R."/>
            <person name="Luedi P."/>
            <person name="Choi S."/>
            <person name="Wing R.A."/>
            <person name="Flavier A."/>
            <person name="Gaffney T.D."/>
            <person name="Philippsen P."/>
        </authorList>
    </citation>
    <scope>NUCLEOTIDE SEQUENCE [LARGE SCALE GENOMIC DNA]</scope>
    <source>
        <strain evidence="7">ATCC 10895 / CBS 109.51 / FGSC 9923 / NRRL Y-1056</strain>
    </source>
</reference>
<dbReference type="KEGG" id="ago:AGOS_AFR224C"/>
<dbReference type="HOGENOM" id="CLU_020088_4_0_1"/>
<reference evidence="7" key="2">
    <citation type="journal article" date="2013" name="G3 (Bethesda)">
        <title>Genomes of Ashbya fungi isolated from insects reveal four mating-type loci, numerous translocations, lack of transposons, and distinct gene duplications.</title>
        <authorList>
            <person name="Dietrich F.S."/>
            <person name="Voegeli S."/>
            <person name="Kuo S."/>
            <person name="Philippsen P."/>
        </authorList>
    </citation>
    <scope>GENOME REANNOTATION</scope>
    <source>
        <strain evidence="7">ATCC 10895 / CBS 109.51 / FGSC 9923 / NRRL Y-1056</strain>
    </source>
</reference>
<dbReference type="HAMAP" id="MF_00221">
    <property type="entry name" value="NRAMP"/>
    <property type="match status" value="1"/>
</dbReference>
<dbReference type="GO" id="GO:0006879">
    <property type="term" value="P:intracellular iron ion homeostasis"/>
    <property type="evidence" value="ECO:0000318"/>
    <property type="project" value="GO_Central"/>
</dbReference>
<dbReference type="Pfam" id="PF01566">
    <property type="entry name" value="Nramp"/>
    <property type="match status" value="1"/>
</dbReference>
<comment type="subcellular location">
    <subcellularLocation>
        <location evidence="1">Membrane</location>
        <topology evidence="1">Multi-pass membrane protein</topology>
    </subcellularLocation>
</comment>
<feature type="transmembrane region" description="Helical" evidence="5">
    <location>
        <begin position="297"/>
        <end position="319"/>
    </location>
</feature>
<gene>
    <name evidence="6" type="ORF">AGOS_AFR224C</name>
</gene>
<dbReference type="OrthoDB" id="409173at2759"/>
<sequence>MELQRMMQYLRKLGHFIGPGIMVSVAYMDPGNYSTSVAGGAQYKYHLLFSIFVSNIFAVVLQCLCVKLGTVTGRDLAENCRRHLPRKLNYVMYAFAEVAIIATDLAEVVGTAVALQILFGIPLIWGVLLTILDVLLILVFYRPEKQTMREVRMFEFFVSIFVAGTMVCFVLELFKLSVPSKLELFRGFLPSPVLFKEQRAIFISLGILGATVMPHSLYLGSALVKPRVQEYDIKKYGKLKESGPSLEAIKYTLNFSYAELIVSLFFIATFVNSAILIVAGATLFGEPEAEDADLISIYQLLCKTISPAAGLIFALAMLFSGQSAGVICTMAGQIVSSGFLKWNLDPWIIRLVTRLIAIVPCFIVALFMGEKGISNILNLSQVVLSLILPIVSAPLIYFTSSKKIMTVVDHDGNEDDLDEPSERTNLVTIKKPFVDYSNDKWLAYVSVGIWALIGSLNCYLVVSFLLGADVQF</sequence>
<dbReference type="InterPro" id="IPR001046">
    <property type="entry name" value="NRAMP_fam"/>
</dbReference>
<feature type="transmembrane region" description="Helical" evidence="5">
    <location>
        <begin position="12"/>
        <end position="28"/>
    </location>
</feature>
<accession>Q753V1</accession>
<dbReference type="GO" id="GO:0000329">
    <property type="term" value="C:fungal-type vacuole membrane"/>
    <property type="evidence" value="ECO:0000318"/>
    <property type="project" value="GO_Central"/>
</dbReference>
<evidence type="ECO:0000256" key="3">
    <source>
        <dbReference type="ARBA" id="ARBA00022989"/>
    </source>
</evidence>
<feature type="transmembrane region" description="Helical" evidence="5">
    <location>
        <begin position="376"/>
        <end position="398"/>
    </location>
</feature>
<evidence type="ECO:0000256" key="4">
    <source>
        <dbReference type="ARBA" id="ARBA00023136"/>
    </source>
</evidence>
<dbReference type="GO" id="GO:0030026">
    <property type="term" value="P:intracellular manganese ion homeostasis"/>
    <property type="evidence" value="ECO:0000318"/>
    <property type="project" value="GO_Central"/>
</dbReference>